<comment type="similarity">
    <text evidence="2 9 10">Belongs to the RecF family.</text>
</comment>
<dbReference type="GO" id="GO:0009432">
    <property type="term" value="P:SOS response"/>
    <property type="evidence" value="ECO:0007669"/>
    <property type="project" value="UniProtKB-UniRule"/>
</dbReference>
<feature type="domain" description="RecF/RecN/SMC N-terminal" evidence="11">
    <location>
        <begin position="4"/>
        <end position="346"/>
    </location>
</feature>
<evidence type="ECO:0000256" key="1">
    <source>
        <dbReference type="ARBA" id="ARBA00004496"/>
    </source>
</evidence>
<dbReference type="InterPro" id="IPR001238">
    <property type="entry name" value="DNA-binding_RecF"/>
</dbReference>
<dbReference type="PROSITE" id="PS00618">
    <property type="entry name" value="RECF_2"/>
    <property type="match status" value="1"/>
</dbReference>
<dbReference type="GO" id="GO:0006302">
    <property type="term" value="P:double-strand break repair"/>
    <property type="evidence" value="ECO:0007669"/>
    <property type="project" value="TreeGrafter"/>
</dbReference>
<comment type="subcellular location">
    <subcellularLocation>
        <location evidence="1 9 10">Cytoplasm</location>
    </subcellularLocation>
</comment>
<dbReference type="Pfam" id="PF02463">
    <property type="entry name" value="SMC_N"/>
    <property type="match status" value="1"/>
</dbReference>
<dbReference type="AlphaFoldDB" id="A0A291QX97"/>
<dbReference type="KEGG" id="cbae:COR50_16125"/>
<dbReference type="GO" id="GO:0005524">
    <property type="term" value="F:ATP binding"/>
    <property type="evidence" value="ECO:0007669"/>
    <property type="project" value="UniProtKB-UniRule"/>
</dbReference>
<name>A0A291QX97_9BACT</name>
<proteinExistence type="inferred from homology"/>
<evidence type="ECO:0000256" key="6">
    <source>
        <dbReference type="ARBA" id="ARBA00022741"/>
    </source>
</evidence>
<dbReference type="OrthoDB" id="9803889at2"/>
<comment type="function">
    <text evidence="9 10">The RecF protein is involved in DNA metabolism; it is required for DNA replication and normal SOS inducibility. RecF binds preferentially to single-stranded, linear DNA. It also seems to bind ATP.</text>
</comment>
<dbReference type="GO" id="GO:0003697">
    <property type="term" value="F:single-stranded DNA binding"/>
    <property type="evidence" value="ECO:0007669"/>
    <property type="project" value="UniProtKB-UniRule"/>
</dbReference>
<dbReference type="PANTHER" id="PTHR32182">
    <property type="entry name" value="DNA REPLICATION AND REPAIR PROTEIN RECF"/>
    <property type="match status" value="1"/>
</dbReference>
<evidence type="ECO:0000259" key="11">
    <source>
        <dbReference type="Pfam" id="PF02463"/>
    </source>
</evidence>
<dbReference type="GO" id="GO:0005737">
    <property type="term" value="C:cytoplasm"/>
    <property type="evidence" value="ECO:0007669"/>
    <property type="project" value="UniProtKB-SubCell"/>
</dbReference>
<keyword evidence="6 9" id="KW-0547">Nucleotide-binding</keyword>
<evidence type="ECO:0000256" key="5">
    <source>
        <dbReference type="ARBA" id="ARBA00022705"/>
    </source>
</evidence>
<protein>
    <recommendedName>
        <fullName evidence="3 9">DNA replication and repair protein RecF</fullName>
    </recommendedName>
</protein>
<accession>A0A291QX97</accession>
<evidence type="ECO:0000256" key="4">
    <source>
        <dbReference type="ARBA" id="ARBA00022490"/>
    </source>
</evidence>
<evidence type="ECO:0000256" key="3">
    <source>
        <dbReference type="ARBA" id="ARBA00020170"/>
    </source>
</evidence>
<dbReference type="PANTHER" id="PTHR32182:SF0">
    <property type="entry name" value="DNA REPLICATION AND REPAIR PROTEIN RECF"/>
    <property type="match status" value="1"/>
</dbReference>
<dbReference type="NCBIfam" id="TIGR00611">
    <property type="entry name" value="recf"/>
    <property type="match status" value="1"/>
</dbReference>
<evidence type="ECO:0000256" key="8">
    <source>
        <dbReference type="ARBA" id="ARBA00023125"/>
    </source>
</evidence>
<keyword evidence="5 9" id="KW-0235">DNA replication</keyword>
<dbReference type="GO" id="GO:0000731">
    <property type="term" value="P:DNA synthesis involved in DNA repair"/>
    <property type="evidence" value="ECO:0007669"/>
    <property type="project" value="TreeGrafter"/>
</dbReference>
<dbReference type="SUPFAM" id="SSF52540">
    <property type="entry name" value="P-loop containing nucleoside triphosphate hydrolases"/>
    <property type="match status" value="1"/>
</dbReference>
<dbReference type="HAMAP" id="MF_00365">
    <property type="entry name" value="RecF"/>
    <property type="match status" value="1"/>
</dbReference>
<feature type="binding site" evidence="9">
    <location>
        <begin position="31"/>
        <end position="38"/>
    </location>
    <ligand>
        <name>ATP</name>
        <dbReference type="ChEBI" id="CHEBI:30616"/>
    </ligand>
</feature>
<keyword evidence="9 10" id="KW-0227">DNA damage</keyword>
<evidence type="ECO:0000313" key="13">
    <source>
        <dbReference type="Proteomes" id="UP000220133"/>
    </source>
</evidence>
<keyword evidence="9 10" id="KW-0742">SOS response</keyword>
<dbReference type="GO" id="GO:0006260">
    <property type="term" value="P:DNA replication"/>
    <property type="evidence" value="ECO:0007669"/>
    <property type="project" value="UniProtKB-UniRule"/>
</dbReference>
<keyword evidence="4 9" id="KW-0963">Cytoplasm</keyword>
<evidence type="ECO:0000256" key="9">
    <source>
        <dbReference type="HAMAP-Rule" id="MF_00365"/>
    </source>
</evidence>
<evidence type="ECO:0000256" key="10">
    <source>
        <dbReference type="RuleBase" id="RU000578"/>
    </source>
</evidence>
<dbReference type="Proteomes" id="UP000220133">
    <property type="component" value="Chromosome"/>
</dbReference>
<dbReference type="Gene3D" id="1.20.1050.90">
    <property type="entry name" value="RecF/RecN/SMC, N-terminal domain"/>
    <property type="match status" value="1"/>
</dbReference>
<reference evidence="12 13" key="1">
    <citation type="submission" date="2017-10" db="EMBL/GenBank/DDBJ databases">
        <title>Paenichitinophaga pekingensis gen. nov., sp. nov., isolated from activated sludge.</title>
        <authorList>
            <person name="Jin D."/>
            <person name="Kong X."/>
            <person name="Deng Y."/>
            <person name="Bai Z."/>
        </authorList>
    </citation>
    <scope>NUCLEOTIDE SEQUENCE [LARGE SCALE GENOMIC DNA]</scope>
    <source>
        <strain evidence="12 13">13</strain>
    </source>
</reference>
<sequence>MLLVRKISLVQFKNYPQKIFDFHKRIIGITGKNGVGKTNLLDAIYYLCFTRSYFSSQEQQNVLYDTNGFRIEGLLEKLGQPGKIVCTLKAGKKEISLDDTPYEKFSQHIGCFPAVMIAPDDAEIILGGSEPRRKWLDTMLSQLDNAYLDHLIAYQKILLQRNTLLKQIAESGKNQDALLEILDEQLALHGQPIFDARNAFLPGFNERVQRLYDYLAEAPEHVRIDYSCQLLEMPLIEWLKQQQLKDKMLQRTSAGIHKDDLQFVLNDHPMKTSASQGQRKSFLFALKLAQFEVLKELKNCPPILLLDDIFEKLDEERVSRLVKLVSEDDFGQVFITDTHQERLKNAFGAHADQLQLIVIE</sequence>
<keyword evidence="9 10" id="KW-0234">DNA repair</keyword>
<dbReference type="Gene3D" id="3.40.50.300">
    <property type="entry name" value="P-loop containing nucleotide triphosphate hydrolases"/>
    <property type="match status" value="1"/>
</dbReference>
<dbReference type="InterPro" id="IPR042174">
    <property type="entry name" value="RecF_2"/>
</dbReference>
<evidence type="ECO:0000256" key="2">
    <source>
        <dbReference type="ARBA" id="ARBA00008016"/>
    </source>
</evidence>
<dbReference type="InterPro" id="IPR027417">
    <property type="entry name" value="P-loop_NTPase"/>
</dbReference>
<keyword evidence="8 9" id="KW-0238">DNA-binding</keyword>
<dbReference type="InterPro" id="IPR003395">
    <property type="entry name" value="RecF/RecN/SMC_N"/>
</dbReference>
<keyword evidence="13" id="KW-1185">Reference proteome</keyword>
<evidence type="ECO:0000313" key="12">
    <source>
        <dbReference type="EMBL" id="ATL48565.1"/>
    </source>
</evidence>
<evidence type="ECO:0000256" key="7">
    <source>
        <dbReference type="ARBA" id="ARBA00022840"/>
    </source>
</evidence>
<dbReference type="PROSITE" id="PS00617">
    <property type="entry name" value="RECF_1"/>
    <property type="match status" value="1"/>
</dbReference>
<gene>
    <name evidence="9" type="primary">recF</name>
    <name evidence="12" type="ORF">COR50_16125</name>
</gene>
<keyword evidence="7 9" id="KW-0067">ATP-binding</keyword>
<dbReference type="EMBL" id="CP023777">
    <property type="protein sequence ID" value="ATL48565.1"/>
    <property type="molecule type" value="Genomic_DNA"/>
</dbReference>
<organism evidence="12 13">
    <name type="scientific">Chitinophaga caeni</name>
    <dbReference type="NCBI Taxonomy" id="2029983"/>
    <lineage>
        <taxon>Bacteria</taxon>
        <taxon>Pseudomonadati</taxon>
        <taxon>Bacteroidota</taxon>
        <taxon>Chitinophagia</taxon>
        <taxon>Chitinophagales</taxon>
        <taxon>Chitinophagaceae</taxon>
        <taxon>Chitinophaga</taxon>
    </lineage>
</organism>
<dbReference type="RefSeq" id="WP_098194938.1">
    <property type="nucleotide sequence ID" value="NZ_CP023777.1"/>
</dbReference>
<dbReference type="InterPro" id="IPR018078">
    <property type="entry name" value="DNA-binding_RecF_CS"/>
</dbReference>